<accession>A0ACB8MD76</accession>
<protein>
    <submittedName>
        <fullName evidence="1">Transcription elongation factor TFIIS</fullName>
    </submittedName>
</protein>
<dbReference type="EMBL" id="CM039172">
    <property type="protein sequence ID" value="KAH9783100.1"/>
    <property type="molecule type" value="Genomic_DNA"/>
</dbReference>
<name>A0ACB8MD76_CITSI</name>
<keyword evidence="1" id="KW-0648">Protein biosynthesis</keyword>
<evidence type="ECO:0000313" key="2">
    <source>
        <dbReference type="Proteomes" id="UP000829398"/>
    </source>
</evidence>
<evidence type="ECO:0000313" key="1">
    <source>
        <dbReference type="EMBL" id="KAH9783100.1"/>
    </source>
</evidence>
<sequence>MEKPKQWKPPPENWCKVNVDAAIDHQSQRAGLGVVIRNDKGDVVAAAIKPSSFNGDVPFAEAEAIEWGMQVAKRAGITAVILESDCQAAIDLANNRKGSKTEIFWVILEIKERRKEFQEVRFQHTLRSSNANAHTLAKLAVKVMEKKVMELCEAAKRAAVAAVWKEGVVEEARCIDALDQIKNSSITYQLLVSTQVIGHLLPMLKHPSQKIQKLAHDLISSWRDVCWDVEDVEYVAVTKKAKLVENVKVEEVTNGEERRQDSGNVPKKSISCMIKCNDSFREIVREKLYDALSKVSDEAADKVTIDLVKACDPIQVAILVESAMYEKWCRSNGMYKFKYRCLLFNISDPENQDFRRKVLLGHVKPETIINMSAKEMASDKIQLWNHHLDKDGALVTGHIFPVGLSRKIIVSDIYECGRCGHNKINYQHSSILDDYNLTRHVTCLNCNQYWVSTNLSFGVLPI</sequence>
<comment type="caution">
    <text evidence="1">The sequence shown here is derived from an EMBL/GenBank/DDBJ whole genome shotgun (WGS) entry which is preliminary data.</text>
</comment>
<organism evidence="1 2">
    <name type="scientific">Citrus sinensis</name>
    <name type="common">Sweet orange</name>
    <name type="synonym">Citrus aurantium var. sinensis</name>
    <dbReference type="NCBI Taxonomy" id="2711"/>
    <lineage>
        <taxon>Eukaryota</taxon>
        <taxon>Viridiplantae</taxon>
        <taxon>Streptophyta</taxon>
        <taxon>Embryophyta</taxon>
        <taxon>Tracheophyta</taxon>
        <taxon>Spermatophyta</taxon>
        <taxon>Magnoliopsida</taxon>
        <taxon>eudicotyledons</taxon>
        <taxon>Gunneridae</taxon>
        <taxon>Pentapetalae</taxon>
        <taxon>rosids</taxon>
        <taxon>malvids</taxon>
        <taxon>Sapindales</taxon>
        <taxon>Rutaceae</taxon>
        <taxon>Aurantioideae</taxon>
        <taxon>Citrus</taxon>
    </lineage>
</organism>
<keyword evidence="2" id="KW-1185">Reference proteome</keyword>
<keyword evidence="1" id="KW-0251">Elongation factor</keyword>
<reference evidence="2" key="1">
    <citation type="journal article" date="2023" name="Hortic. Res.">
        <title>A chromosome-level phased genome enabling allele-level studies in sweet orange: a case study on citrus Huanglongbing tolerance.</title>
        <authorList>
            <person name="Wu B."/>
            <person name="Yu Q."/>
            <person name="Deng Z."/>
            <person name="Duan Y."/>
            <person name="Luo F."/>
            <person name="Gmitter F. Jr."/>
        </authorList>
    </citation>
    <scope>NUCLEOTIDE SEQUENCE [LARGE SCALE GENOMIC DNA]</scope>
    <source>
        <strain evidence="2">cv. Valencia</strain>
    </source>
</reference>
<dbReference type="Proteomes" id="UP000829398">
    <property type="component" value="Chromosome 3"/>
</dbReference>
<gene>
    <name evidence="1" type="ORF">KPL71_009182</name>
</gene>
<proteinExistence type="predicted"/>